<protein>
    <submittedName>
        <fullName evidence="1">Uncharacterized protein</fullName>
    </submittedName>
</protein>
<reference evidence="1" key="2">
    <citation type="submission" date="2018-03" db="EMBL/GenBank/DDBJ databases">
        <title>The Triticum urartu genome reveals the dynamic nature of wheat genome evolution.</title>
        <authorList>
            <person name="Ling H."/>
            <person name="Ma B."/>
            <person name="Shi X."/>
            <person name="Liu H."/>
            <person name="Dong L."/>
            <person name="Sun H."/>
            <person name="Cao Y."/>
            <person name="Gao Q."/>
            <person name="Zheng S."/>
            <person name="Li Y."/>
            <person name="Yu Y."/>
            <person name="Du H."/>
            <person name="Qi M."/>
            <person name="Li Y."/>
            <person name="Yu H."/>
            <person name="Cui Y."/>
            <person name="Wang N."/>
            <person name="Chen C."/>
            <person name="Wu H."/>
            <person name="Zhao Y."/>
            <person name="Zhang J."/>
            <person name="Li Y."/>
            <person name="Zhou W."/>
            <person name="Zhang B."/>
            <person name="Hu W."/>
            <person name="Eijk M."/>
            <person name="Tang J."/>
            <person name="Witsenboer H."/>
            <person name="Zhao S."/>
            <person name="Li Z."/>
            <person name="Zhang A."/>
            <person name="Wang D."/>
            <person name="Liang C."/>
        </authorList>
    </citation>
    <scope>NUCLEOTIDE SEQUENCE [LARGE SCALE GENOMIC DNA]</scope>
    <source>
        <strain evidence="1">cv. G1812</strain>
    </source>
</reference>
<sequence>LRCSSARLRKGGSRKAIPAAKAAELLVCRNLGIVQDGEDVTEWALLQLSTMFKEQLPLDVLAALRALFKVDDVQATAVEDALINHGGADGLDHEVVSGDAARQTPEE</sequence>
<evidence type="ECO:0000313" key="1">
    <source>
        <dbReference type="EnsemblPlants" id="TuG1812G0600003426.01.T01.cds396786"/>
    </source>
</evidence>
<evidence type="ECO:0000313" key="2">
    <source>
        <dbReference type="Proteomes" id="UP000015106"/>
    </source>
</evidence>
<dbReference type="EnsemblPlants" id="TuG1812G0600003426.01.T01">
    <property type="protein sequence ID" value="TuG1812G0600003426.01.T01.cds396786"/>
    <property type="gene ID" value="TuG1812G0600003426.01"/>
</dbReference>
<reference evidence="1" key="3">
    <citation type="submission" date="2022-06" db="UniProtKB">
        <authorList>
            <consortium name="EnsemblPlants"/>
        </authorList>
    </citation>
    <scope>IDENTIFICATION</scope>
</reference>
<organism evidence="1 2">
    <name type="scientific">Triticum urartu</name>
    <name type="common">Red wild einkorn</name>
    <name type="synonym">Crithodium urartu</name>
    <dbReference type="NCBI Taxonomy" id="4572"/>
    <lineage>
        <taxon>Eukaryota</taxon>
        <taxon>Viridiplantae</taxon>
        <taxon>Streptophyta</taxon>
        <taxon>Embryophyta</taxon>
        <taxon>Tracheophyta</taxon>
        <taxon>Spermatophyta</taxon>
        <taxon>Magnoliopsida</taxon>
        <taxon>Liliopsida</taxon>
        <taxon>Poales</taxon>
        <taxon>Poaceae</taxon>
        <taxon>BOP clade</taxon>
        <taxon>Pooideae</taxon>
        <taxon>Triticodae</taxon>
        <taxon>Triticeae</taxon>
        <taxon>Triticinae</taxon>
        <taxon>Triticum</taxon>
    </lineage>
</organism>
<keyword evidence="2" id="KW-1185">Reference proteome</keyword>
<accession>A0A8R7UXG2</accession>
<dbReference type="Gramene" id="TuG1812G0600003426.01.T01">
    <property type="protein sequence ID" value="TuG1812G0600003426.01.T01.cds396786"/>
    <property type="gene ID" value="TuG1812G0600003426.01"/>
</dbReference>
<name>A0A8R7UXG2_TRIUA</name>
<dbReference type="AlphaFoldDB" id="A0A8R7UXG2"/>
<proteinExistence type="predicted"/>
<reference evidence="2" key="1">
    <citation type="journal article" date="2013" name="Nature">
        <title>Draft genome of the wheat A-genome progenitor Triticum urartu.</title>
        <authorList>
            <person name="Ling H.Q."/>
            <person name="Zhao S."/>
            <person name="Liu D."/>
            <person name="Wang J."/>
            <person name="Sun H."/>
            <person name="Zhang C."/>
            <person name="Fan H."/>
            <person name="Li D."/>
            <person name="Dong L."/>
            <person name="Tao Y."/>
            <person name="Gao C."/>
            <person name="Wu H."/>
            <person name="Li Y."/>
            <person name="Cui Y."/>
            <person name="Guo X."/>
            <person name="Zheng S."/>
            <person name="Wang B."/>
            <person name="Yu K."/>
            <person name="Liang Q."/>
            <person name="Yang W."/>
            <person name="Lou X."/>
            <person name="Chen J."/>
            <person name="Feng M."/>
            <person name="Jian J."/>
            <person name="Zhang X."/>
            <person name="Luo G."/>
            <person name="Jiang Y."/>
            <person name="Liu J."/>
            <person name="Wang Z."/>
            <person name="Sha Y."/>
            <person name="Zhang B."/>
            <person name="Wu H."/>
            <person name="Tang D."/>
            <person name="Shen Q."/>
            <person name="Xue P."/>
            <person name="Zou S."/>
            <person name="Wang X."/>
            <person name="Liu X."/>
            <person name="Wang F."/>
            <person name="Yang Y."/>
            <person name="An X."/>
            <person name="Dong Z."/>
            <person name="Zhang K."/>
            <person name="Zhang X."/>
            <person name="Luo M.C."/>
            <person name="Dvorak J."/>
            <person name="Tong Y."/>
            <person name="Wang J."/>
            <person name="Yang H."/>
            <person name="Li Z."/>
            <person name="Wang D."/>
            <person name="Zhang A."/>
            <person name="Wang J."/>
        </authorList>
    </citation>
    <scope>NUCLEOTIDE SEQUENCE</scope>
    <source>
        <strain evidence="2">cv. G1812</strain>
    </source>
</reference>
<dbReference type="Proteomes" id="UP000015106">
    <property type="component" value="Chromosome 6"/>
</dbReference>